<dbReference type="AlphaFoldDB" id="A0A9W6XNZ8"/>
<gene>
    <name evidence="1" type="ORF">Pfra01_001381000</name>
</gene>
<evidence type="ECO:0000313" key="2">
    <source>
        <dbReference type="Proteomes" id="UP001165121"/>
    </source>
</evidence>
<reference evidence="1" key="1">
    <citation type="submission" date="2023-04" db="EMBL/GenBank/DDBJ databases">
        <title>Phytophthora fragariaefolia NBRC 109709.</title>
        <authorList>
            <person name="Ichikawa N."/>
            <person name="Sato H."/>
            <person name="Tonouchi N."/>
        </authorList>
    </citation>
    <scope>NUCLEOTIDE SEQUENCE</scope>
    <source>
        <strain evidence="1">NBRC 109709</strain>
    </source>
</reference>
<dbReference type="Proteomes" id="UP001165121">
    <property type="component" value="Unassembled WGS sequence"/>
</dbReference>
<comment type="caution">
    <text evidence="1">The sequence shown here is derived from an EMBL/GenBank/DDBJ whole genome shotgun (WGS) entry which is preliminary data.</text>
</comment>
<keyword evidence="2" id="KW-1185">Reference proteome</keyword>
<evidence type="ECO:0000313" key="1">
    <source>
        <dbReference type="EMBL" id="GMF42346.1"/>
    </source>
</evidence>
<dbReference type="EMBL" id="BSXT01001429">
    <property type="protein sequence ID" value="GMF42346.1"/>
    <property type="molecule type" value="Genomic_DNA"/>
</dbReference>
<accession>A0A9W6XNZ8</accession>
<name>A0A9W6XNZ8_9STRA</name>
<protein>
    <submittedName>
        <fullName evidence="1">Unnamed protein product</fullName>
    </submittedName>
</protein>
<sequence>MKENQASVDLALKKIQLEMTQRESVVKLVLARKQLMDNGIALADVDSLLPPPASLKYVSERRRCLVPPVEYQVGQVQSILVE</sequence>
<organism evidence="1 2">
    <name type="scientific">Phytophthora fragariaefolia</name>
    <dbReference type="NCBI Taxonomy" id="1490495"/>
    <lineage>
        <taxon>Eukaryota</taxon>
        <taxon>Sar</taxon>
        <taxon>Stramenopiles</taxon>
        <taxon>Oomycota</taxon>
        <taxon>Peronosporomycetes</taxon>
        <taxon>Peronosporales</taxon>
        <taxon>Peronosporaceae</taxon>
        <taxon>Phytophthora</taxon>
    </lineage>
</organism>
<proteinExistence type="predicted"/>